<dbReference type="GO" id="GO:0022857">
    <property type="term" value="F:transmembrane transporter activity"/>
    <property type="evidence" value="ECO:0007669"/>
    <property type="project" value="InterPro"/>
</dbReference>
<evidence type="ECO:0000259" key="10">
    <source>
        <dbReference type="PROSITE" id="PS50928"/>
    </source>
</evidence>
<protein>
    <submittedName>
        <fullName evidence="11">Polar amino acid transport system permease protein</fullName>
    </submittedName>
</protein>
<keyword evidence="6" id="KW-0029">Amino-acid transport</keyword>
<dbReference type="EMBL" id="QJKH01000017">
    <property type="protein sequence ID" value="PXX75821.1"/>
    <property type="molecule type" value="Genomic_DNA"/>
</dbReference>
<proteinExistence type="inferred from homology"/>
<evidence type="ECO:0000256" key="8">
    <source>
        <dbReference type="ARBA" id="ARBA00023136"/>
    </source>
</evidence>
<evidence type="ECO:0000256" key="6">
    <source>
        <dbReference type="ARBA" id="ARBA00022970"/>
    </source>
</evidence>
<dbReference type="SUPFAM" id="SSF161098">
    <property type="entry name" value="MetI-like"/>
    <property type="match status" value="1"/>
</dbReference>
<feature type="transmembrane region" description="Helical" evidence="9">
    <location>
        <begin position="100"/>
        <end position="119"/>
    </location>
</feature>
<dbReference type="CDD" id="cd06261">
    <property type="entry name" value="TM_PBP2"/>
    <property type="match status" value="1"/>
</dbReference>
<feature type="domain" description="ABC transmembrane type-1" evidence="10">
    <location>
        <begin position="28"/>
        <end position="219"/>
    </location>
</feature>
<evidence type="ECO:0000256" key="7">
    <source>
        <dbReference type="ARBA" id="ARBA00022989"/>
    </source>
</evidence>
<comment type="caution">
    <text evidence="11">The sequence shown here is derived from an EMBL/GenBank/DDBJ whole genome shotgun (WGS) entry which is preliminary data.</text>
</comment>
<keyword evidence="5 9" id="KW-0812">Transmembrane</keyword>
<dbReference type="AlphaFoldDB" id="A0A318KIT9"/>
<dbReference type="InterPro" id="IPR000515">
    <property type="entry name" value="MetI-like"/>
</dbReference>
<dbReference type="InterPro" id="IPR035906">
    <property type="entry name" value="MetI-like_sf"/>
</dbReference>
<keyword evidence="3 9" id="KW-0813">Transport</keyword>
<evidence type="ECO:0000256" key="1">
    <source>
        <dbReference type="ARBA" id="ARBA00004651"/>
    </source>
</evidence>
<dbReference type="PANTHER" id="PTHR30614:SF20">
    <property type="entry name" value="GLUTAMINE TRANSPORT SYSTEM PERMEASE PROTEIN GLNP"/>
    <property type="match status" value="1"/>
</dbReference>
<evidence type="ECO:0000256" key="4">
    <source>
        <dbReference type="ARBA" id="ARBA00022475"/>
    </source>
</evidence>
<dbReference type="Proteomes" id="UP000247612">
    <property type="component" value="Unassembled WGS sequence"/>
</dbReference>
<reference evidence="11 12" key="1">
    <citation type="submission" date="2018-05" db="EMBL/GenBank/DDBJ databases">
        <title>Genomic Encyclopedia of Type Strains, Phase IV (KMG-IV): sequencing the most valuable type-strain genomes for metagenomic binning, comparative biology and taxonomic classification.</title>
        <authorList>
            <person name="Goeker M."/>
        </authorList>
    </citation>
    <scope>NUCLEOTIDE SEQUENCE [LARGE SCALE GENOMIC DNA]</scope>
    <source>
        <strain evidence="11 12">JC118</strain>
    </source>
</reference>
<feature type="transmembrane region" description="Helical" evidence="9">
    <location>
        <begin position="195"/>
        <end position="215"/>
    </location>
</feature>
<feature type="transmembrane region" description="Helical" evidence="9">
    <location>
        <begin position="73"/>
        <end position="94"/>
    </location>
</feature>
<sequence>MQNLTLFSLITEIWRVFYENYPIFVDGLLGTLQLAAITVLFGTVLGAVIALAKMSKWKILSGIANIYVEVIRGTPILVQLYIFAFFLPIAFPILANVKEYYMVVISLIINSSAYVSEIIRSGIQAVDKGQTEAAKSLGMSNRNMMLKIILPQAIKNILPALGNEFIMMIKETSLASVLFINELMYTRTLLMSTKFLSWQPLFIIAIIYFIVTYSLSKVVGYMEKRLSVSD</sequence>
<dbReference type="FunFam" id="1.10.3720.10:FF:000033">
    <property type="entry name" value="Polar amino acid ABC transporter permease"/>
    <property type="match status" value="1"/>
</dbReference>
<dbReference type="Pfam" id="PF00528">
    <property type="entry name" value="BPD_transp_1"/>
    <property type="match status" value="1"/>
</dbReference>
<evidence type="ECO:0000313" key="12">
    <source>
        <dbReference type="Proteomes" id="UP000247612"/>
    </source>
</evidence>
<dbReference type="RefSeq" id="WP_022937367.1">
    <property type="nucleotide sequence ID" value="NZ_CABKRQ010000002.1"/>
</dbReference>
<evidence type="ECO:0000313" key="11">
    <source>
        <dbReference type="EMBL" id="PXX75821.1"/>
    </source>
</evidence>
<dbReference type="InterPro" id="IPR043429">
    <property type="entry name" value="ArtM/GltK/GlnP/TcyL/YhdX-like"/>
</dbReference>
<dbReference type="STRING" id="1034346.GCA_000313565_01053"/>
<keyword evidence="12" id="KW-1185">Reference proteome</keyword>
<evidence type="ECO:0000256" key="2">
    <source>
        <dbReference type="ARBA" id="ARBA00010072"/>
    </source>
</evidence>
<keyword evidence="7 9" id="KW-1133">Transmembrane helix</keyword>
<name>A0A318KIT9_9FIRM</name>
<dbReference type="Gene3D" id="1.10.3720.10">
    <property type="entry name" value="MetI-like"/>
    <property type="match status" value="1"/>
</dbReference>
<dbReference type="PROSITE" id="PS50928">
    <property type="entry name" value="ABC_TM1"/>
    <property type="match status" value="1"/>
</dbReference>
<accession>A0A318KIT9</accession>
<evidence type="ECO:0000256" key="5">
    <source>
        <dbReference type="ARBA" id="ARBA00022692"/>
    </source>
</evidence>
<evidence type="ECO:0000256" key="3">
    <source>
        <dbReference type="ARBA" id="ARBA00022448"/>
    </source>
</evidence>
<feature type="transmembrane region" description="Helical" evidence="9">
    <location>
        <begin position="32"/>
        <end position="52"/>
    </location>
</feature>
<dbReference type="InterPro" id="IPR010065">
    <property type="entry name" value="AA_ABC_transptr_permease_3TM"/>
</dbReference>
<dbReference type="NCBIfam" id="TIGR01726">
    <property type="entry name" value="HEQRo_perm_3TM"/>
    <property type="match status" value="1"/>
</dbReference>
<dbReference type="PANTHER" id="PTHR30614">
    <property type="entry name" value="MEMBRANE COMPONENT OF AMINO ACID ABC TRANSPORTER"/>
    <property type="match status" value="1"/>
</dbReference>
<dbReference type="GO" id="GO:0006865">
    <property type="term" value="P:amino acid transport"/>
    <property type="evidence" value="ECO:0007669"/>
    <property type="project" value="UniProtKB-KW"/>
</dbReference>
<dbReference type="OrthoDB" id="9787841at2"/>
<comment type="subcellular location">
    <subcellularLocation>
        <location evidence="1 9">Cell membrane</location>
        <topology evidence="1 9">Multi-pass membrane protein</topology>
    </subcellularLocation>
</comment>
<evidence type="ECO:0000256" key="9">
    <source>
        <dbReference type="RuleBase" id="RU363032"/>
    </source>
</evidence>
<keyword evidence="8 9" id="KW-0472">Membrane</keyword>
<comment type="similarity">
    <text evidence="2">Belongs to the binding-protein-dependent transport system permease family. HisMQ subfamily.</text>
</comment>
<organism evidence="11 12">
    <name type="scientific">Dielma fastidiosa</name>
    <dbReference type="NCBI Taxonomy" id="1034346"/>
    <lineage>
        <taxon>Bacteria</taxon>
        <taxon>Bacillati</taxon>
        <taxon>Bacillota</taxon>
        <taxon>Erysipelotrichia</taxon>
        <taxon>Erysipelotrichales</taxon>
        <taxon>Erysipelotrichaceae</taxon>
        <taxon>Dielma</taxon>
    </lineage>
</organism>
<gene>
    <name evidence="11" type="ORF">DES51_1175</name>
</gene>
<keyword evidence="4" id="KW-1003">Cell membrane</keyword>
<dbReference type="GO" id="GO:0043190">
    <property type="term" value="C:ATP-binding cassette (ABC) transporter complex"/>
    <property type="evidence" value="ECO:0007669"/>
    <property type="project" value="InterPro"/>
</dbReference>